<evidence type="ECO:0000313" key="6">
    <source>
        <dbReference type="EMBL" id="RAR79710.1"/>
    </source>
</evidence>
<evidence type="ECO:0000256" key="2">
    <source>
        <dbReference type="ARBA" id="ARBA00023125"/>
    </source>
</evidence>
<dbReference type="InterPro" id="IPR050707">
    <property type="entry name" value="HTH_MetabolicPath_Reg"/>
</dbReference>
<keyword evidence="2" id="KW-0238">DNA-binding</keyword>
<accession>A0A328Z0X9</accession>
<dbReference type="Gene3D" id="3.30.450.40">
    <property type="match status" value="2"/>
</dbReference>
<keyword evidence="1" id="KW-0805">Transcription regulation</keyword>
<dbReference type="SUPFAM" id="SSF46785">
    <property type="entry name" value="Winged helix' DNA-binding domain"/>
    <property type="match status" value="1"/>
</dbReference>
<dbReference type="InterPro" id="IPR029016">
    <property type="entry name" value="GAF-like_dom_sf"/>
</dbReference>
<dbReference type="GO" id="GO:0003700">
    <property type="term" value="F:DNA-binding transcription factor activity"/>
    <property type="evidence" value="ECO:0007669"/>
    <property type="project" value="TreeGrafter"/>
</dbReference>
<feature type="domain" description="IclR-ED" evidence="5">
    <location>
        <begin position="80"/>
        <end position="238"/>
    </location>
</feature>
<dbReference type="PROSITE" id="PS51077">
    <property type="entry name" value="HTH_ICLR"/>
    <property type="match status" value="1"/>
</dbReference>
<dbReference type="GO" id="GO:0045892">
    <property type="term" value="P:negative regulation of DNA-templated transcription"/>
    <property type="evidence" value="ECO:0007669"/>
    <property type="project" value="TreeGrafter"/>
</dbReference>
<dbReference type="OrthoDB" id="9807558at2"/>
<dbReference type="PANTHER" id="PTHR30136:SF39">
    <property type="entry name" value="TRANSCRIPTIONAL REGULATORY PROTEIN"/>
    <property type="match status" value="1"/>
</dbReference>
<evidence type="ECO:0000313" key="7">
    <source>
        <dbReference type="Proteomes" id="UP000248856"/>
    </source>
</evidence>
<dbReference type="SMART" id="SM00346">
    <property type="entry name" value="HTH_ICLR"/>
    <property type="match status" value="1"/>
</dbReference>
<dbReference type="RefSeq" id="WP_111877813.1">
    <property type="nucleotide sequence ID" value="NZ_CBCSGC010000086.1"/>
</dbReference>
<dbReference type="InterPro" id="IPR005471">
    <property type="entry name" value="Tscrpt_reg_IclR_N"/>
</dbReference>
<dbReference type="Pfam" id="PF01614">
    <property type="entry name" value="IclR_C"/>
    <property type="match status" value="2"/>
</dbReference>
<feature type="domain" description="HTH iclR-type" evidence="4">
    <location>
        <begin position="18"/>
        <end position="79"/>
    </location>
</feature>
<dbReference type="InterPro" id="IPR036390">
    <property type="entry name" value="WH_DNA-bd_sf"/>
</dbReference>
<sequence length="260" mass="27288">MTEPVDPSPLAAPDTSGVAVLDRAFALLAAFGPGDDRLTLTELSRRTGLYKSTVLRLLGALEHGGFIRKLQDGQYAVGPQPLRLAAIYQRSFHVGHVIEPLLKALSQATGETASFYVRHGEARVAVFRVEPARSVRASVAIGQEYPIAQGASGKVLQAFSSEAGDWAPVRDRLWAVSYGEREPDTASASSPVFAVTGELQGAIALSGPRQRLSSPDTMLAACRGVLKTAGEATRSLGGDAAPYEASIAALAPDLFSDAAS</sequence>
<dbReference type="EMBL" id="QLTA01000025">
    <property type="protein sequence ID" value="RAR79710.1"/>
    <property type="molecule type" value="Genomic_DNA"/>
</dbReference>
<reference evidence="6 7" key="1">
    <citation type="submission" date="2018-06" db="EMBL/GenBank/DDBJ databases">
        <title>Genomic Encyclopedia of Archaeal and Bacterial Type Strains, Phase II (KMG-II): from individual species to whole genera.</title>
        <authorList>
            <person name="Goeker M."/>
        </authorList>
    </citation>
    <scope>NUCLEOTIDE SEQUENCE [LARGE SCALE GENOMIC DNA]</scope>
    <source>
        <strain evidence="6 7">CFPB 3232</strain>
    </source>
</reference>
<dbReference type="Proteomes" id="UP000248856">
    <property type="component" value="Unassembled WGS sequence"/>
</dbReference>
<dbReference type="AlphaFoldDB" id="A0A328Z0X9"/>
<evidence type="ECO:0000259" key="5">
    <source>
        <dbReference type="PROSITE" id="PS51078"/>
    </source>
</evidence>
<comment type="caution">
    <text evidence="6">The sequence shown here is derived from an EMBL/GenBank/DDBJ whole genome shotgun (WGS) entry which is preliminary data.</text>
</comment>
<evidence type="ECO:0000256" key="1">
    <source>
        <dbReference type="ARBA" id="ARBA00023015"/>
    </source>
</evidence>
<dbReference type="InterPro" id="IPR014757">
    <property type="entry name" value="Tscrpt_reg_IclR_C"/>
</dbReference>
<dbReference type="FunFam" id="1.10.10.10:FF:000056">
    <property type="entry name" value="IclR family transcriptional regulator"/>
    <property type="match status" value="1"/>
</dbReference>
<name>A0A328Z0X9_9BURK</name>
<dbReference type="Gene3D" id="1.10.10.10">
    <property type="entry name" value="Winged helix-like DNA-binding domain superfamily/Winged helix DNA-binding domain"/>
    <property type="match status" value="1"/>
</dbReference>
<organism evidence="6 7">
    <name type="scientific">Paracidovorax anthurii</name>
    <dbReference type="NCBI Taxonomy" id="78229"/>
    <lineage>
        <taxon>Bacteria</taxon>
        <taxon>Pseudomonadati</taxon>
        <taxon>Pseudomonadota</taxon>
        <taxon>Betaproteobacteria</taxon>
        <taxon>Burkholderiales</taxon>
        <taxon>Comamonadaceae</taxon>
        <taxon>Paracidovorax</taxon>
    </lineage>
</organism>
<dbReference type="SUPFAM" id="SSF55781">
    <property type="entry name" value="GAF domain-like"/>
    <property type="match status" value="1"/>
</dbReference>
<keyword evidence="7" id="KW-1185">Reference proteome</keyword>
<dbReference type="GO" id="GO:0003677">
    <property type="term" value="F:DNA binding"/>
    <property type="evidence" value="ECO:0007669"/>
    <property type="project" value="UniProtKB-KW"/>
</dbReference>
<dbReference type="InterPro" id="IPR036388">
    <property type="entry name" value="WH-like_DNA-bd_sf"/>
</dbReference>
<evidence type="ECO:0000259" key="4">
    <source>
        <dbReference type="PROSITE" id="PS51077"/>
    </source>
</evidence>
<keyword evidence="3" id="KW-0804">Transcription</keyword>
<dbReference type="PROSITE" id="PS51078">
    <property type="entry name" value="ICLR_ED"/>
    <property type="match status" value="1"/>
</dbReference>
<gene>
    <name evidence="6" type="ORF">AX018_102532</name>
</gene>
<dbReference type="PANTHER" id="PTHR30136">
    <property type="entry name" value="HELIX-TURN-HELIX TRANSCRIPTIONAL REGULATOR, ICLR FAMILY"/>
    <property type="match status" value="1"/>
</dbReference>
<dbReference type="Pfam" id="PF09339">
    <property type="entry name" value="HTH_IclR"/>
    <property type="match status" value="1"/>
</dbReference>
<proteinExistence type="predicted"/>
<evidence type="ECO:0000256" key="3">
    <source>
        <dbReference type="ARBA" id="ARBA00023163"/>
    </source>
</evidence>
<protein>
    <submittedName>
        <fullName evidence="6">IclR family transcriptional regulator</fullName>
    </submittedName>
</protein>